<keyword evidence="3" id="KW-1185">Reference proteome</keyword>
<feature type="region of interest" description="Disordered" evidence="1">
    <location>
        <begin position="185"/>
        <end position="217"/>
    </location>
</feature>
<evidence type="ECO:0008006" key="4">
    <source>
        <dbReference type="Google" id="ProtNLM"/>
    </source>
</evidence>
<name>A0A8J9YBR2_9NEOP</name>
<dbReference type="EMBL" id="OV170223">
    <property type="protein sequence ID" value="CAH0721916.1"/>
    <property type="molecule type" value="Genomic_DNA"/>
</dbReference>
<sequence>MYKRNYISKNFNNSLRYNHGASNRQTSSHRGRSFRGRSQRGWNSPASRGQGQRGTYNRAEEGEDVDGSDSGPSSTLQTPKPPTSRRRPAKDIAERQMSSAFGQLTNMLAKRQKESQPPLKEEDDCELYGKLLTQKLRELPSDDRKLMMYDIDTLFVNRIKEKQRCQAISSYHSVPYQMRITSPMPNRPSTSQTSYFEPFPNTSPYLNRPSPSQTSYSEPTILHQPSTFQMSHCETLPVKSPAENEIEFSKHSIA</sequence>
<protein>
    <recommendedName>
        <fullName evidence="4">BESS domain-containing protein</fullName>
    </recommendedName>
</protein>
<feature type="compositionally biased region" description="Basic residues" evidence="1">
    <location>
        <begin position="27"/>
        <end position="38"/>
    </location>
</feature>
<dbReference type="OrthoDB" id="8121269at2759"/>
<organism evidence="2 3">
    <name type="scientific">Brenthis ino</name>
    <name type="common">lesser marbled fritillary</name>
    <dbReference type="NCBI Taxonomy" id="405034"/>
    <lineage>
        <taxon>Eukaryota</taxon>
        <taxon>Metazoa</taxon>
        <taxon>Ecdysozoa</taxon>
        <taxon>Arthropoda</taxon>
        <taxon>Hexapoda</taxon>
        <taxon>Insecta</taxon>
        <taxon>Pterygota</taxon>
        <taxon>Neoptera</taxon>
        <taxon>Endopterygota</taxon>
        <taxon>Lepidoptera</taxon>
        <taxon>Glossata</taxon>
        <taxon>Ditrysia</taxon>
        <taxon>Papilionoidea</taxon>
        <taxon>Nymphalidae</taxon>
        <taxon>Heliconiinae</taxon>
        <taxon>Argynnini</taxon>
        <taxon>Brenthis</taxon>
    </lineage>
</organism>
<feature type="compositionally biased region" description="Polar residues" evidence="1">
    <location>
        <begin position="7"/>
        <end position="26"/>
    </location>
</feature>
<evidence type="ECO:0000313" key="2">
    <source>
        <dbReference type="EMBL" id="CAH0721916.1"/>
    </source>
</evidence>
<reference evidence="2" key="1">
    <citation type="submission" date="2021-12" db="EMBL/GenBank/DDBJ databases">
        <authorList>
            <person name="Martin H S."/>
        </authorList>
    </citation>
    <scope>NUCLEOTIDE SEQUENCE</scope>
</reference>
<dbReference type="AlphaFoldDB" id="A0A8J9YBR2"/>
<accession>A0A8J9YBR2</accession>
<feature type="region of interest" description="Disordered" evidence="1">
    <location>
        <begin position="1"/>
        <end position="91"/>
    </location>
</feature>
<dbReference type="Proteomes" id="UP000838878">
    <property type="component" value="Chromosome 3"/>
</dbReference>
<gene>
    <name evidence="2" type="ORF">BINO364_LOCUS7951</name>
</gene>
<feature type="non-terminal residue" evidence="2">
    <location>
        <position position="254"/>
    </location>
</feature>
<feature type="compositionally biased region" description="Polar residues" evidence="1">
    <location>
        <begin position="42"/>
        <end position="55"/>
    </location>
</feature>
<evidence type="ECO:0000313" key="3">
    <source>
        <dbReference type="Proteomes" id="UP000838878"/>
    </source>
</evidence>
<evidence type="ECO:0000256" key="1">
    <source>
        <dbReference type="SAM" id="MobiDB-lite"/>
    </source>
</evidence>
<proteinExistence type="predicted"/>